<proteinExistence type="predicted"/>
<gene>
    <name evidence="1" type="ORF">HannXRQ_Chr08g0224891</name>
</gene>
<dbReference type="EMBL" id="CM007897">
    <property type="protein sequence ID" value="OTG18607.1"/>
    <property type="molecule type" value="Genomic_DNA"/>
</dbReference>
<accession>A0A251U5H5</accession>
<keyword evidence="2" id="KW-1185">Reference proteome</keyword>
<reference evidence="2" key="1">
    <citation type="journal article" date="2017" name="Nature">
        <title>The sunflower genome provides insights into oil metabolism, flowering and Asterid evolution.</title>
        <authorList>
            <person name="Badouin H."/>
            <person name="Gouzy J."/>
            <person name="Grassa C.J."/>
            <person name="Murat F."/>
            <person name="Staton S.E."/>
            <person name="Cottret L."/>
            <person name="Lelandais-Briere C."/>
            <person name="Owens G.L."/>
            <person name="Carrere S."/>
            <person name="Mayjonade B."/>
            <person name="Legrand L."/>
            <person name="Gill N."/>
            <person name="Kane N.C."/>
            <person name="Bowers J.E."/>
            <person name="Hubner S."/>
            <person name="Bellec A."/>
            <person name="Berard A."/>
            <person name="Berges H."/>
            <person name="Blanchet N."/>
            <person name="Boniface M.C."/>
            <person name="Brunel D."/>
            <person name="Catrice O."/>
            <person name="Chaidir N."/>
            <person name="Claudel C."/>
            <person name="Donnadieu C."/>
            <person name="Faraut T."/>
            <person name="Fievet G."/>
            <person name="Helmstetter N."/>
            <person name="King M."/>
            <person name="Knapp S.J."/>
            <person name="Lai Z."/>
            <person name="Le Paslier M.C."/>
            <person name="Lippi Y."/>
            <person name="Lorenzon L."/>
            <person name="Mandel J.R."/>
            <person name="Marage G."/>
            <person name="Marchand G."/>
            <person name="Marquand E."/>
            <person name="Bret-Mestries E."/>
            <person name="Morien E."/>
            <person name="Nambeesan S."/>
            <person name="Nguyen T."/>
            <person name="Pegot-Espagnet P."/>
            <person name="Pouilly N."/>
            <person name="Raftis F."/>
            <person name="Sallet E."/>
            <person name="Schiex T."/>
            <person name="Thomas J."/>
            <person name="Vandecasteele C."/>
            <person name="Vares D."/>
            <person name="Vear F."/>
            <person name="Vautrin S."/>
            <person name="Crespi M."/>
            <person name="Mangin B."/>
            <person name="Burke J.M."/>
            <person name="Salse J."/>
            <person name="Munos S."/>
            <person name="Vincourt P."/>
            <person name="Rieseberg L.H."/>
            <person name="Langlade N.B."/>
        </authorList>
    </citation>
    <scope>NUCLEOTIDE SEQUENCE [LARGE SCALE GENOMIC DNA]</scope>
    <source>
        <strain evidence="2">cv. SF193</strain>
    </source>
</reference>
<name>A0A251U5H5_HELAN</name>
<dbReference type="Proteomes" id="UP000215914">
    <property type="component" value="Chromosome 8"/>
</dbReference>
<evidence type="ECO:0000313" key="2">
    <source>
        <dbReference type="Proteomes" id="UP000215914"/>
    </source>
</evidence>
<organism evidence="1 2">
    <name type="scientific">Helianthus annuus</name>
    <name type="common">Common sunflower</name>
    <dbReference type="NCBI Taxonomy" id="4232"/>
    <lineage>
        <taxon>Eukaryota</taxon>
        <taxon>Viridiplantae</taxon>
        <taxon>Streptophyta</taxon>
        <taxon>Embryophyta</taxon>
        <taxon>Tracheophyta</taxon>
        <taxon>Spermatophyta</taxon>
        <taxon>Magnoliopsida</taxon>
        <taxon>eudicotyledons</taxon>
        <taxon>Gunneridae</taxon>
        <taxon>Pentapetalae</taxon>
        <taxon>asterids</taxon>
        <taxon>campanulids</taxon>
        <taxon>Asterales</taxon>
        <taxon>Asteraceae</taxon>
        <taxon>Asteroideae</taxon>
        <taxon>Heliantheae alliance</taxon>
        <taxon>Heliantheae</taxon>
        <taxon>Helianthus</taxon>
    </lineage>
</organism>
<protein>
    <submittedName>
        <fullName evidence="1">Uncharacterized protein</fullName>
    </submittedName>
</protein>
<sequence>MLNLLKLGVRGELTDLALSMLNLRSTFSMYCSCDMCNFFEALSLVIRIPRICFAGPKSFIENDLLNSFFS</sequence>
<evidence type="ECO:0000313" key="1">
    <source>
        <dbReference type="EMBL" id="OTG18607.1"/>
    </source>
</evidence>
<dbReference type="AlphaFoldDB" id="A0A251U5H5"/>
<dbReference type="InParanoid" id="A0A251U5H5"/>